<feature type="compositionally biased region" description="Acidic residues" evidence="1">
    <location>
        <begin position="230"/>
        <end position="239"/>
    </location>
</feature>
<feature type="compositionally biased region" description="Basic and acidic residues" evidence="1">
    <location>
        <begin position="43"/>
        <end position="73"/>
    </location>
</feature>
<feature type="compositionally biased region" description="Basic and acidic residues" evidence="1">
    <location>
        <begin position="277"/>
        <end position="294"/>
    </location>
</feature>
<sequence length="300" mass="34460">MAAEIESSDEEIVSSRRRRLSSGRKRQLFTDSGNDSSDAENECCTKQDKQSLGRSSERIRKRHSQEFRMPDKNDYWNKIPDCHSTVESVKSLTPRKVISNLTKVYNSYNADTYDTDEDELSEFIVEDDEIDDENSTSDGTDDDDKIYTGRIDRSRTEFSETKLHRLRKISSSDSESEGNQVNNATNQKESNDFSKNHTNNDTSVLKKQILSSSDEEKDESVGGTLNNECFEQESESESDDNIHSTCSKRKRNIESSDSDSDSESKTSNSRRMSATKRTTERLKQRQELFRELKETRRKAS</sequence>
<proteinExistence type="predicted"/>
<keyword evidence="3" id="KW-1185">Reference proteome</keyword>
<feature type="compositionally biased region" description="Acidic residues" evidence="1">
    <location>
        <begin position="117"/>
        <end position="144"/>
    </location>
</feature>
<gene>
    <name evidence="2" type="ORF">MEDL_66748</name>
</gene>
<feature type="region of interest" description="Disordered" evidence="1">
    <location>
        <begin position="117"/>
        <end position="300"/>
    </location>
</feature>
<feature type="compositionally biased region" description="Acidic residues" evidence="1">
    <location>
        <begin position="1"/>
        <end position="12"/>
    </location>
</feature>
<feature type="compositionally biased region" description="Polar residues" evidence="1">
    <location>
        <begin position="169"/>
        <end position="188"/>
    </location>
</feature>
<evidence type="ECO:0000313" key="3">
    <source>
        <dbReference type="Proteomes" id="UP000683360"/>
    </source>
</evidence>
<feature type="region of interest" description="Disordered" evidence="1">
    <location>
        <begin position="1"/>
        <end position="73"/>
    </location>
</feature>
<feature type="compositionally biased region" description="Polar residues" evidence="1">
    <location>
        <begin position="196"/>
        <end position="212"/>
    </location>
</feature>
<evidence type="ECO:0000256" key="1">
    <source>
        <dbReference type="SAM" id="MobiDB-lite"/>
    </source>
</evidence>
<feature type="compositionally biased region" description="Basic residues" evidence="1">
    <location>
        <begin position="15"/>
        <end position="27"/>
    </location>
</feature>
<feature type="compositionally biased region" description="Basic and acidic residues" evidence="1">
    <location>
        <begin position="145"/>
        <end position="163"/>
    </location>
</feature>
<organism evidence="2 3">
    <name type="scientific">Mytilus edulis</name>
    <name type="common">Blue mussel</name>
    <dbReference type="NCBI Taxonomy" id="6550"/>
    <lineage>
        <taxon>Eukaryota</taxon>
        <taxon>Metazoa</taxon>
        <taxon>Spiralia</taxon>
        <taxon>Lophotrochozoa</taxon>
        <taxon>Mollusca</taxon>
        <taxon>Bivalvia</taxon>
        <taxon>Autobranchia</taxon>
        <taxon>Pteriomorphia</taxon>
        <taxon>Mytilida</taxon>
        <taxon>Mytiloidea</taxon>
        <taxon>Mytilidae</taxon>
        <taxon>Mytilinae</taxon>
        <taxon>Mytilus</taxon>
    </lineage>
</organism>
<accession>A0A8S3VBH3</accession>
<protein>
    <submittedName>
        <fullName evidence="2">Uncharacterized protein</fullName>
    </submittedName>
</protein>
<dbReference type="AlphaFoldDB" id="A0A8S3VBH3"/>
<dbReference type="Proteomes" id="UP000683360">
    <property type="component" value="Unassembled WGS sequence"/>
</dbReference>
<reference evidence="2" key="1">
    <citation type="submission" date="2021-03" db="EMBL/GenBank/DDBJ databases">
        <authorList>
            <person name="Bekaert M."/>
        </authorList>
    </citation>
    <scope>NUCLEOTIDE SEQUENCE</scope>
</reference>
<dbReference type="OrthoDB" id="10072364at2759"/>
<name>A0A8S3VBH3_MYTED</name>
<evidence type="ECO:0000313" key="2">
    <source>
        <dbReference type="EMBL" id="CAG2255329.1"/>
    </source>
</evidence>
<feature type="compositionally biased region" description="Polar residues" evidence="1">
    <location>
        <begin position="265"/>
        <end position="276"/>
    </location>
</feature>
<dbReference type="EMBL" id="CAJPWZ010003265">
    <property type="protein sequence ID" value="CAG2255329.1"/>
    <property type="molecule type" value="Genomic_DNA"/>
</dbReference>
<comment type="caution">
    <text evidence="2">The sequence shown here is derived from an EMBL/GenBank/DDBJ whole genome shotgun (WGS) entry which is preliminary data.</text>
</comment>